<sequence>MARRDLAESTETLNDVGSIHTSWTQNAVEQFCTMVTKPPTFACNWAVPLKYLCFWTLSAVLSGHFKHHVTENRALRSLLRQISCIHYIVLDASLSKAPVKSLFAARGSGE</sequence>
<protein>
    <submittedName>
        <fullName evidence="1">Uncharacterized protein</fullName>
    </submittedName>
</protein>
<dbReference type="Proteomes" id="UP000760494">
    <property type="component" value="Unassembled WGS sequence"/>
</dbReference>
<gene>
    <name evidence="1" type="ORF">C2S_9170</name>
</gene>
<evidence type="ECO:0000313" key="1">
    <source>
        <dbReference type="EMBL" id="VTT73621.1"/>
    </source>
</evidence>
<organism evidence="1 2">
    <name type="scientific">Fusarium fujikuroi</name>
    <name type="common">Bakanae and foot rot disease fungus</name>
    <name type="synonym">Gibberella fujikuroi</name>
    <dbReference type="NCBI Taxonomy" id="5127"/>
    <lineage>
        <taxon>Eukaryota</taxon>
        <taxon>Fungi</taxon>
        <taxon>Dikarya</taxon>
        <taxon>Ascomycota</taxon>
        <taxon>Pezizomycotina</taxon>
        <taxon>Sordariomycetes</taxon>
        <taxon>Hypocreomycetidae</taxon>
        <taxon>Hypocreales</taxon>
        <taxon>Nectriaceae</taxon>
        <taxon>Fusarium</taxon>
        <taxon>Fusarium fujikuroi species complex</taxon>
    </lineage>
</organism>
<dbReference type="EMBL" id="CABFJX010000370">
    <property type="protein sequence ID" value="VTT73621.1"/>
    <property type="molecule type" value="Genomic_DNA"/>
</dbReference>
<dbReference type="AlphaFoldDB" id="A0A2H3RXB8"/>
<evidence type="ECO:0000313" key="2">
    <source>
        <dbReference type="Proteomes" id="UP000760494"/>
    </source>
</evidence>
<proteinExistence type="predicted"/>
<comment type="caution">
    <text evidence="1">The sequence shown here is derived from an EMBL/GenBank/DDBJ whole genome shotgun (WGS) entry which is preliminary data.</text>
</comment>
<reference evidence="1" key="1">
    <citation type="submission" date="2019-05" db="EMBL/GenBank/DDBJ databases">
        <authorList>
            <person name="Piombo E."/>
        </authorList>
    </citation>
    <scope>NUCLEOTIDE SEQUENCE</scope>
    <source>
        <strain evidence="1">C2S</strain>
    </source>
</reference>
<accession>A0A2H3RXB8</accession>
<name>A0A2H3RXB8_FUSFU</name>